<reference evidence="2" key="2">
    <citation type="submission" date="2015-01" db="EMBL/GenBank/DDBJ databases">
        <title>Evolutionary Origins and Diversification of the Mycorrhizal Mutualists.</title>
        <authorList>
            <consortium name="DOE Joint Genome Institute"/>
            <consortium name="Mycorrhizal Genomics Consortium"/>
            <person name="Kohler A."/>
            <person name="Kuo A."/>
            <person name="Nagy L.G."/>
            <person name="Floudas D."/>
            <person name="Copeland A."/>
            <person name="Barry K.W."/>
            <person name="Cichocki N."/>
            <person name="Veneault-Fourrey C."/>
            <person name="LaButti K."/>
            <person name="Lindquist E.A."/>
            <person name="Lipzen A."/>
            <person name="Lundell T."/>
            <person name="Morin E."/>
            <person name="Murat C."/>
            <person name="Riley R."/>
            <person name="Ohm R."/>
            <person name="Sun H."/>
            <person name="Tunlid A."/>
            <person name="Henrissat B."/>
            <person name="Grigoriev I.V."/>
            <person name="Hibbett D.S."/>
            <person name="Martin F."/>
        </authorList>
    </citation>
    <scope>NUCLEOTIDE SEQUENCE [LARGE SCALE GENOMIC DNA]</scope>
    <source>
        <strain evidence="2">MUT 4182</strain>
    </source>
</reference>
<sequence length="201" mass="22033">MKWPFSPFVPTPAAAPPLFVNASYTGKPADILAGRLRFIAELPSSSGYISRTALNGLFEVTTDRSNALQIRIDTSRTMQPLQITNSYPEMPNLGITWYDGLPEWTAISDKNATLCATSRDLQNKSTPVYYRGPTQINVWAYSPDGELKPSWLGQDYGPQSLETATYITGKGVVFIPNFARFSSAGRSGYSKGRLVLEPLAG</sequence>
<gene>
    <name evidence="1" type="ORF">M407DRAFT_173055</name>
</gene>
<protein>
    <submittedName>
        <fullName evidence="1">Uncharacterized protein</fullName>
    </submittedName>
</protein>
<dbReference type="AlphaFoldDB" id="A0A0C3QDR1"/>
<proteinExistence type="predicted"/>
<dbReference type="EMBL" id="KN822986">
    <property type="protein sequence ID" value="KIO29185.1"/>
    <property type="molecule type" value="Genomic_DNA"/>
</dbReference>
<name>A0A0C3QDR1_9AGAM</name>
<organism evidence="1 2">
    <name type="scientific">Tulasnella calospora MUT 4182</name>
    <dbReference type="NCBI Taxonomy" id="1051891"/>
    <lineage>
        <taxon>Eukaryota</taxon>
        <taxon>Fungi</taxon>
        <taxon>Dikarya</taxon>
        <taxon>Basidiomycota</taxon>
        <taxon>Agaricomycotina</taxon>
        <taxon>Agaricomycetes</taxon>
        <taxon>Cantharellales</taxon>
        <taxon>Tulasnellaceae</taxon>
        <taxon>Tulasnella</taxon>
    </lineage>
</organism>
<dbReference type="HOGENOM" id="CLU_1361310_0_0_1"/>
<dbReference type="Proteomes" id="UP000054248">
    <property type="component" value="Unassembled WGS sequence"/>
</dbReference>
<dbReference type="OrthoDB" id="3289000at2759"/>
<reference evidence="1 2" key="1">
    <citation type="submission" date="2014-04" db="EMBL/GenBank/DDBJ databases">
        <authorList>
            <consortium name="DOE Joint Genome Institute"/>
            <person name="Kuo A."/>
            <person name="Girlanda M."/>
            <person name="Perotto S."/>
            <person name="Kohler A."/>
            <person name="Nagy L.G."/>
            <person name="Floudas D."/>
            <person name="Copeland A."/>
            <person name="Barry K.W."/>
            <person name="Cichocki N."/>
            <person name="Veneault-Fourrey C."/>
            <person name="LaButti K."/>
            <person name="Lindquist E.A."/>
            <person name="Lipzen A."/>
            <person name="Lundell T."/>
            <person name="Morin E."/>
            <person name="Murat C."/>
            <person name="Sun H."/>
            <person name="Tunlid A."/>
            <person name="Henrissat B."/>
            <person name="Grigoriev I.V."/>
            <person name="Hibbett D.S."/>
            <person name="Martin F."/>
            <person name="Nordberg H.P."/>
            <person name="Cantor M.N."/>
            <person name="Hua S.X."/>
        </authorList>
    </citation>
    <scope>NUCLEOTIDE SEQUENCE [LARGE SCALE GENOMIC DNA]</scope>
    <source>
        <strain evidence="1 2">MUT 4182</strain>
    </source>
</reference>
<evidence type="ECO:0000313" key="2">
    <source>
        <dbReference type="Proteomes" id="UP000054248"/>
    </source>
</evidence>
<evidence type="ECO:0000313" key="1">
    <source>
        <dbReference type="EMBL" id="KIO29185.1"/>
    </source>
</evidence>
<keyword evidence="2" id="KW-1185">Reference proteome</keyword>
<accession>A0A0C3QDR1</accession>